<dbReference type="EMBL" id="AGNK02003230">
    <property type="status" value="NOT_ANNOTATED_CDS"/>
    <property type="molecule type" value="Genomic_DNA"/>
</dbReference>
<evidence type="ECO:0000313" key="2">
    <source>
        <dbReference type="Proteomes" id="UP000004995"/>
    </source>
</evidence>
<dbReference type="Gramene" id="KQL06179">
    <property type="protein sequence ID" value="KQL06179"/>
    <property type="gene ID" value="SETIT_005583mg"/>
</dbReference>
<reference evidence="2" key="1">
    <citation type="journal article" date="2012" name="Nat. Biotechnol.">
        <title>Reference genome sequence of the model plant Setaria.</title>
        <authorList>
            <person name="Bennetzen J.L."/>
            <person name="Schmutz J."/>
            <person name="Wang H."/>
            <person name="Percifield R."/>
            <person name="Hawkins J."/>
            <person name="Pontaroli A.C."/>
            <person name="Estep M."/>
            <person name="Feng L."/>
            <person name="Vaughn J.N."/>
            <person name="Grimwood J."/>
            <person name="Jenkins J."/>
            <person name="Barry K."/>
            <person name="Lindquist E."/>
            <person name="Hellsten U."/>
            <person name="Deshpande S."/>
            <person name="Wang X."/>
            <person name="Wu X."/>
            <person name="Mitros T."/>
            <person name="Triplett J."/>
            <person name="Yang X."/>
            <person name="Ye C.Y."/>
            <person name="Mauro-Herrera M."/>
            <person name="Wang L."/>
            <person name="Li P."/>
            <person name="Sharma M."/>
            <person name="Sharma R."/>
            <person name="Ronald P.C."/>
            <person name="Panaud O."/>
            <person name="Kellogg E.A."/>
            <person name="Brutnell T.P."/>
            <person name="Doust A.N."/>
            <person name="Tuskan G.A."/>
            <person name="Rokhsar D."/>
            <person name="Devos K.M."/>
        </authorList>
    </citation>
    <scope>NUCLEOTIDE SEQUENCE [LARGE SCALE GENOMIC DNA]</scope>
    <source>
        <strain evidence="2">cv. Yugu1</strain>
    </source>
</reference>
<reference evidence="1" key="2">
    <citation type="submission" date="2018-08" db="UniProtKB">
        <authorList>
            <consortium name="EnsemblPlants"/>
        </authorList>
    </citation>
    <scope>IDENTIFICATION</scope>
    <source>
        <strain evidence="1">Yugu1</strain>
    </source>
</reference>
<evidence type="ECO:0000313" key="1">
    <source>
        <dbReference type="EnsemblPlants" id="KQL06179"/>
    </source>
</evidence>
<dbReference type="HOGENOM" id="CLU_3280479_0_0_1"/>
<protein>
    <submittedName>
        <fullName evidence="1">Uncharacterized protein</fullName>
    </submittedName>
</protein>
<dbReference type="Proteomes" id="UP000004995">
    <property type="component" value="Unassembled WGS sequence"/>
</dbReference>
<keyword evidence="2" id="KW-1185">Reference proteome</keyword>
<sequence length="41" mass="4511">MPLQPVSLMKQTDVTSTLAFFSVPTLDDSMSKDVISQPKAR</sequence>
<name>K3XUH6_SETIT</name>
<dbReference type="EnsemblPlants" id="KQL06179">
    <property type="protein sequence ID" value="KQL06179"/>
    <property type="gene ID" value="SETIT_005583mg"/>
</dbReference>
<organism evidence="1 2">
    <name type="scientific">Setaria italica</name>
    <name type="common">Foxtail millet</name>
    <name type="synonym">Panicum italicum</name>
    <dbReference type="NCBI Taxonomy" id="4555"/>
    <lineage>
        <taxon>Eukaryota</taxon>
        <taxon>Viridiplantae</taxon>
        <taxon>Streptophyta</taxon>
        <taxon>Embryophyta</taxon>
        <taxon>Tracheophyta</taxon>
        <taxon>Spermatophyta</taxon>
        <taxon>Magnoliopsida</taxon>
        <taxon>Liliopsida</taxon>
        <taxon>Poales</taxon>
        <taxon>Poaceae</taxon>
        <taxon>PACMAD clade</taxon>
        <taxon>Panicoideae</taxon>
        <taxon>Panicodae</taxon>
        <taxon>Paniceae</taxon>
        <taxon>Cenchrinae</taxon>
        <taxon>Setaria</taxon>
    </lineage>
</organism>
<accession>K3XUH6</accession>
<dbReference type="AlphaFoldDB" id="K3XUH6"/>
<dbReference type="InParanoid" id="K3XUH6"/>
<proteinExistence type="predicted"/>